<dbReference type="AlphaFoldDB" id="A0AA38LQ41"/>
<feature type="region of interest" description="Disordered" evidence="1">
    <location>
        <begin position="508"/>
        <end position="529"/>
    </location>
</feature>
<keyword evidence="3" id="KW-1185">Reference proteome</keyword>
<dbReference type="Proteomes" id="UP000824469">
    <property type="component" value="Unassembled WGS sequence"/>
</dbReference>
<evidence type="ECO:0000313" key="3">
    <source>
        <dbReference type="Proteomes" id="UP000824469"/>
    </source>
</evidence>
<protein>
    <submittedName>
        <fullName evidence="2">Uncharacterized protein</fullName>
    </submittedName>
</protein>
<feature type="region of interest" description="Disordered" evidence="1">
    <location>
        <begin position="305"/>
        <end position="324"/>
    </location>
</feature>
<dbReference type="PANTHER" id="PTHR36335:SF1">
    <property type="entry name" value="CHAPERONE DNAJ-DOMAIN SUPERFAMILY PROTEIN"/>
    <property type="match status" value="1"/>
</dbReference>
<dbReference type="PANTHER" id="PTHR36335">
    <property type="entry name" value="CHAPERONE DNAJ-DOMAIN SUPERFAMILY PROTEIN"/>
    <property type="match status" value="1"/>
</dbReference>
<evidence type="ECO:0000256" key="1">
    <source>
        <dbReference type="SAM" id="MobiDB-lite"/>
    </source>
</evidence>
<reference evidence="2 3" key="1">
    <citation type="journal article" date="2021" name="Nat. Plants">
        <title>The Taxus genome provides insights into paclitaxel biosynthesis.</title>
        <authorList>
            <person name="Xiong X."/>
            <person name="Gou J."/>
            <person name="Liao Q."/>
            <person name="Li Y."/>
            <person name="Zhou Q."/>
            <person name="Bi G."/>
            <person name="Li C."/>
            <person name="Du R."/>
            <person name="Wang X."/>
            <person name="Sun T."/>
            <person name="Guo L."/>
            <person name="Liang H."/>
            <person name="Lu P."/>
            <person name="Wu Y."/>
            <person name="Zhang Z."/>
            <person name="Ro D.K."/>
            <person name="Shang Y."/>
            <person name="Huang S."/>
            <person name="Yan J."/>
        </authorList>
    </citation>
    <scope>NUCLEOTIDE SEQUENCE [LARGE SCALE GENOMIC DNA]</scope>
    <source>
        <strain evidence="2">Ta-2019</strain>
    </source>
</reference>
<feature type="compositionally biased region" description="Basic and acidic residues" evidence="1">
    <location>
        <begin position="364"/>
        <end position="374"/>
    </location>
</feature>
<evidence type="ECO:0000313" key="2">
    <source>
        <dbReference type="EMBL" id="KAH9329437.1"/>
    </source>
</evidence>
<sequence length="574" mass="64888">MFYKLKFDHLIPLQSHAEVPGLHVHNMQEETSSVNVWEDLREHVASTPCECNCQGSRLLKATAKRCLVSTRWSGAEKCGKVKTLGLQSGQGAPGKCSKVKEEDITQNIKSKTDHVSSMAGVKDMEIPRRVHDGKHPPQDIIIIEDDSDDEENENGYDSAANTEDLSNDSEEDDHDLTSENDASSTKNPISNSCQSTGQRLNFNRCRIPKFTNNWEDKDNCQMFGAGRFRLFRSIKSANRQRSSRRTPAVHDRVCESLNSDSDSANCEIIMEGSYGQIREQWEEAALRKQVSHGMKYKRPLVEEEFSGSGSNFYPNNPSGEFKQEGCNEHLDANFQEHQFDRYSIDPPDLVSASGIVYASSQDDVTSHRTPKEPETQNPSAETSNGASVSLSTNTVEVRSSRDGHEWGQNRCGIKMREVHLDPSHPKSQQVANKILTSSAAETTSEFAVSENSSKWVADREKLKKTAAFRYAEQEEWAQRQLELQCQAEEARRQRKRIRAEATRKLEMERRQKQRLEEMRETQKKDEETMDLKEQLRGQVRAQLEQVASKSNDMASLLQNLGIPVEGGAYPLSQQ</sequence>
<feature type="compositionally biased region" description="Acidic residues" evidence="1">
    <location>
        <begin position="165"/>
        <end position="174"/>
    </location>
</feature>
<dbReference type="OMA" id="ASTFCEG"/>
<feature type="compositionally biased region" description="Polar residues" evidence="1">
    <location>
        <begin position="375"/>
        <end position="397"/>
    </location>
</feature>
<dbReference type="EMBL" id="JAHRHJ020000001">
    <property type="protein sequence ID" value="KAH9329437.1"/>
    <property type="molecule type" value="Genomic_DNA"/>
</dbReference>
<feature type="region of interest" description="Disordered" evidence="1">
    <location>
        <begin position="144"/>
        <end position="195"/>
    </location>
</feature>
<gene>
    <name evidence="2" type="ORF">KI387_001545</name>
</gene>
<feature type="compositionally biased region" description="Polar residues" evidence="1">
    <location>
        <begin position="307"/>
        <end position="318"/>
    </location>
</feature>
<comment type="caution">
    <text evidence="2">The sequence shown here is derived from an EMBL/GenBank/DDBJ whole genome shotgun (WGS) entry which is preliminary data.</text>
</comment>
<feature type="non-terminal residue" evidence="2">
    <location>
        <position position="574"/>
    </location>
</feature>
<organism evidence="2 3">
    <name type="scientific">Taxus chinensis</name>
    <name type="common">Chinese yew</name>
    <name type="synonym">Taxus wallichiana var. chinensis</name>
    <dbReference type="NCBI Taxonomy" id="29808"/>
    <lineage>
        <taxon>Eukaryota</taxon>
        <taxon>Viridiplantae</taxon>
        <taxon>Streptophyta</taxon>
        <taxon>Embryophyta</taxon>
        <taxon>Tracheophyta</taxon>
        <taxon>Spermatophyta</taxon>
        <taxon>Pinopsida</taxon>
        <taxon>Pinidae</taxon>
        <taxon>Conifers II</taxon>
        <taxon>Cupressales</taxon>
        <taxon>Taxaceae</taxon>
        <taxon>Taxus</taxon>
    </lineage>
</organism>
<feature type="region of interest" description="Disordered" evidence="1">
    <location>
        <begin position="361"/>
        <end position="407"/>
    </location>
</feature>
<feature type="compositionally biased region" description="Basic and acidic residues" evidence="1">
    <location>
        <begin position="398"/>
        <end position="407"/>
    </location>
</feature>
<feature type="compositionally biased region" description="Polar residues" evidence="1">
    <location>
        <begin position="179"/>
        <end position="195"/>
    </location>
</feature>
<accession>A0AA38LQ41</accession>
<feature type="compositionally biased region" description="Acidic residues" evidence="1">
    <location>
        <begin position="144"/>
        <end position="154"/>
    </location>
</feature>
<proteinExistence type="predicted"/>
<name>A0AA38LQ41_TAXCH</name>